<dbReference type="SMART" id="SM01008">
    <property type="entry name" value="Ald_Xan_dh_C"/>
    <property type="match status" value="1"/>
</dbReference>
<feature type="domain" description="Aldehyde oxidase/xanthine dehydrogenase a/b hammerhead" evidence="3">
    <location>
        <begin position="8"/>
        <end position="115"/>
    </location>
</feature>
<feature type="non-terminal residue" evidence="4">
    <location>
        <position position="123"/>
    </location>
</feature>
<dbReference type="InterPro" id="IPR016208">
    <property type="entry name" value="Ald_Oxase/xanthine_DH-like"/>
</dbReference>
<feature type="non-terminal residue" evidence="4">
    <location>
        <position position="1"/>
    </location>
</feature>
<organism evidence="4 5">
    <name type="scientific">Rhizobium hidalgonense</name>
    <dbReference type="NCBI Taxonomy" id="1538159"/>
    <lineage>
        <taxon>Bacteria</taxon>
        <taxon>Pseudomonadati</taxon>
        <taxon>Pseudomonadota</taxon>
        <taxon>Alphaproteobacteria</taxon>
        <taxon>Hyphomicrobiales</taxon>
        <taxon>Rhizobiaceae</taxon>
        <taxon>Rhizobium/Agrobacterium group</taxon>
        <taxon>Rhizobium</taxon>
    </lineage>
</organism>
<evidence type="ECO:0000313" key="4">
    <source>
        <dbReference type="EMBL" id="MDR9778647.1"/>
    </source>
</evidence>
<evidence type="ECO:0000256" key="2">
    <source>
        <dbReference type="ARBA" id="ARBA00023002"/>
    </source>
</evidence>
<reference evidence="4" key="1">
    <citation type="submission" date="2023-04" db="EMBL/GenBank/DDBJ databases">
        <title>Genomic characterization of faba bean (Vicia faba) microsymbionts in Mexican soils.</title>
        <authorList>
            <person name="Rivera Orduna F.N."/>
            <person name="Guevara-Luna J."/>
            <person name="Yan J."/>
            <person name="Arroyo-Herrera I."/>
            <person name="Li Y."/>
            <person name="Vasquez-Murrieta M.S."/>
            <person name="Wang E.T."/>
        </authorList>
    </citation>
    <scope>NUCLEOTIDE SEQUENCE</scope>
    <source>
        <strain evidence="4">CH26</strain>
    </source>
</reference>
<dbReference type="GO" id="GO:0005506">
    <property type="term" value="F:iron ion binding"/>
    <property type="evidence" value="ECO:0007669"/>
    <property type="project" value="InterPro"/>
</dbReference>
<dbReference type="PANTHER" id="PTHR11908">
    <property type="entry name" value="XANTHINE DEHYDROGENASE"/>
    <property type="match status" value="1"/>
</dbReference>
<keyword evidence="1" id="KW-0500">Molybdenum</keyword>
<protein>
    <submittedName>
        <fullName evidence="4">Xanthine dehydrogenase family protein molybdopterin-binding subunit</fullName>
    </submittedName>
</protein>
<dbReference type="Pfam" id="PF01315">
    <property type="entry name" value="Ald_Xan_dh_C"/>
    <property type="match status" value="1"/>
</dbReference>
<name>A0AAJ2H3P7_9HYPH</name>
<dbReference type="SUPFAM" id="SSF54665">
    <property type="entry name" value="CO dehydrogenase molybdoprotein N-domain-like"/>
    <property type="match status" value="1"/>
</dbReference>
<dbReference type="Proteomes" id="UP001268610">
    <property type="component" value="Unassembled WGS sequence"/>
</dbReference>
<sequence>VEGPLKVSGTATYAAEYKFDEDVLHGFLVSASIAKGTVQSIDEHSATAIDGVVAVVTDFKAFLRNSQQGGEKKAPTQGVKEVEYFGQPIALVVAKTFEAAREGAAALQVTYQEQQGAFDFIAE</sequence>
<evidence type="ECO:0000256" key="1">
    <source>
        <dbReference type="ARBA" id="ARBA00022505"/>
    </source>
</evidence>
<keyword evidence="2" id="KW-0560">Oxidoreductase</keyword>
<gene>
    <name evidence="4" type="ORF">RJJ65_39575</name>
</gene>
<evidence type="ECO:0000313" key="5">
    <source>
        <dbReference type="Proteomes" id="UP001268610"/>
    </source>
</evidence>
<dbReference type="AlphaFoldDB" id="A0AAJ2H3P7"/>
<dbReference type="Gene3D" id="3.90.1170.50">
    <property type="entry name" value="Aldehyde oxidase/xanthine dehydrogenase, a/b hammerhead"/>
    <property type="match status" value="1"/>
</dbReference>
<dbReference type="EMBL" id="JAVLSF010001044">
    <property type="protein sequence ID" value="MDR9778647.1"/>
    <property type="molecule type" value="Genomic_DNA"/>
</dbReference>
<comment type="caution">
    <text evidence="4">The sequence shown here is derived from an EMBL/GenBank/DDBJ whole genome shotgun (WGS) entry which is preliminary data.</text>
</comment>
<dbReference type="InterPro" id="IPR036856">
    <property type="entry name" value="Ald_Oxase/Xan_DH_a/b_sf"/>
</dbReference>
<evidence type="ECO:0000259" key="3">
    <source>
        <dbReference type="SMART" id="SM01008"/>
    </source>
</evidence>
<accession>A0AAJ2H3P7</accession>
<proteinExistence type="predicted"/>
<dbReference type="InterPro" id="IPR000674">
    <property type="entry name" value="Ald_Oxase/Xan_DH_a/b"/>
</dbReference>
<dbReference type="GO" id="GO:0016491">
    <property type="term" value="F:oxidoreductase activity"/>
    <property type="evidence" value="ECO:0007669"/>
    <property type="project" value="UniProtKB-KW"/>
</dbReference>
<dbReference type="PANTHER" id="PTHR11908:SF132">
    <property type="entry name" value="ALDEHYDE OXIDASE 1-RELATED"/>
    <property type="match status" value="1"/>
</dbReference>